<organism evidence="2 3">
    <name type="scientific">Branchiostoma lanceolatum</name>
    <name type="common">Common lancelet</name>
    <name type="synonym">Amphioxus lanceolatum</name>
    <dbReference type="NCBI Taxonomy" id="7740"/>
    <lineage>
        <taxon>Eukaryota</taxon>
        <taxon>Metazoa</taxon>
        <taxon>Chordata</taxon>
        <taxon>Cephalochordata</taxon>
        <taxon>Leptocardii</taxon>
        <taxon>Amphioxiformes</taxon>
        <taxon>Branchiostomatidae</taxon>
        <taxon>Branchiostoma</taxon>
    </lineage>
</organism>
<protein>
    <submittedName>
        <fullName evidence="2">Hypp1576 protein</fullName>
    </submittedName>
</protein>
<proteinExistence type="predicted"/>
<reference evidence="2" key="1">
    <citation type="submission" date="2022-01" db="EMBL/GenBank/DDBJ databases">
        <authorList>
            <person name="Braso-Vives M."/>
        </authorList>
    </citation>
    <scope>NUCLEOTIDE SEQUENCE</scope>
</reference>
<dbReference type="AlphaFoldDB" id="A0A8K0EPF9"/>
<feature type="region of interest" description="Disordered" evidence="1">
    <location>
        <begin position="241"/>
        <end position="260"/>
    </location>
</feature>
<dbReference type="EMBL" id="OV696687">
    <property type="protein sequence ID" value="CAH1255613.1"/>
    <property type="molecule type" value="Genomic_DNA"/>
</dbReference>
<gene>
    <name evidence="2" type="primary">Hypp1576</name>
    <name evidence="2" type="ORF">BLAG_LOCUS14593</name>
</gene>
<evidence type="ECO:0000313" key="2">
    <source>
        <dbReference type="EMBL" id="CAH1255613.1"/>
    </source>
</evidence>
<sequence length="260" mass="28952">MSVTFCQPVRIAMRRMTDRRVPTKFDQQQAREQAQADRTSCVLPTCDCQGFLRPTSQSFALLGPRQCATCQHGVTLHRPQTAVDELIVQRVAESGHLKCQTKVGRDEAKKLQVLAEEGGCGNFRAFEPVTIRHLEEEDADQAVEKQRCPCPGFSAGDLQRLLKQYHGLKSRWSWVPDWRPSTDKDPPNLDRAGTQSLGPFSINPGYPRAKWILSAALHASPLPSLPVPLHGRCTSANLRLRRSHTPIPPRTGHNIAATLP</sequence>
<accession>A0A8K0EPF9</accession>
<evidence type="ECO:0000313" key="3">
    <source>
        <dbReference type="Proteomes" id="UP000838412"/>
    </source>
</evidence>
<dbReference type="Proteomes" id="UP000838412">
    <property type="component" value="Chromosome 2"/>
</dbReference>
<keyword evidence="3" id="KW-1185">Reference proteome</keyword>
<name>A0A8K0EPF9_BRALA</name>
<evidence type="ECO:0000256" key="1">
    <source>
        <dbReference type="SAM" id="MobiDB-lite"/>
    </source>
</evidence>